<sequence>MHAFLASSFASSPSLDDPLCAEFAQEEMLEMLSRFLPEETALTVWFNRSRKAARVCPACNRLYRLGDVLPDLTANPHEGAHPPPYDASTSSFLLREQELSGLCSPVCFVIAGINYSSVVRLLWGRTEDELDDETWAVLDGPGSNIASNDKGLSMLLKMTRCVDLGLGDLLFPDENLDEEQDSDGSEDYGAEVANEERFYPPVVQKPLDDDPLEDSFGELVICA</sequence>
<proteinExistence type="predicted"/>
<protein>
    <submittedName>
        <fullName evidence="2">Uncharacterized protein</fullName>
    </submittedName>
</protein>
<dbReference type="Proteomes" id="UP000639403">
    <property type="component" value="Unassembled WGS sequence"/>
</dbReference>
<reference evidence="2" key="1">
    <citation type="submission" date="2020-11" db="EMBL/GenBank/DDBJ databases">
        <authorList>
            <person name="Koelle M."/>
            <person name="Horta M.A.C."/>
            <person name="Nowrousian M."/>
            <person name="Ohm R.A."/>
            <person name="Benz P."/>
            <person name="Pilgard A."/>
        </authorList>
    </citation>
    <scope>NUCLEOTIDE SEQUENCE</scope>
    <source>
        <strain evidence="2">FPRL280</strain>
    </source>
</reference>
<name>A0A8H7P486_9APHY</name>
<comment type="caution">
    <text evidence="2">The sequence shown here is derived from an EMBL/GenBank/DDBJ whole genome shotgun (WGS) entry which is preliminary data.</text>
</comment>
<evidence type="ECO:0000313" key="3">
    <source>
        <dbReference type="Proteomes" id="UP000639403"/>
    </source>
</evidence>
<reference evidence="2" key="2">
    <citation type="journal article" name="Front. Microbiol.">
        <title>Degradative Capacity of Two Strains of Rhodonia placenta: From Phenotype to Genotype.</title>
        <authorList>
            <person name="Kolle M."/>
            <person name="Horta M.A.C."/>
            <person name="Nowrousian M."/>
            <person name="Ohm R.A."/>
            <person name="Benz J.P."/>
            <person name="Pilgard A."/>
        </authorList>
    </citation>
    <scope>NUCLEOTIDE SEQUENCE</scope>
    <source>
        <strain evidence="2">FPRL280</strain>
    </source>
</reference>
<evidence type="ECO:0000313" key="2">
    <source>
        <dbReference type="EMBL" id="KAF9815698.1"/>
    </source>
</evidence>
<feature type="compositionally biased region" description="Acidic residues" evidence="1">
    <location>
        <begin position="174"/>
        <end position="189"/>
    </location>
</feature>
<dbReference type="EMBL" id="JADOXO010000065">
    <property type="protein sequence ID" value="KAF9815698.1"/>
    <property type="molecule type" value="Genomic_DNA"/>
</dbReference>
<feature type="region of interest" description="Disordered" evidence="1">
    <location>
        <begin position="173"/>
        <end position="211"/>
    </location>
</feature>
<gene>
    <name evidence="2" type="ORF">IEO21_04415</name>
</gene>
<accession>A0A8H7P486</accession>
<organism evidence="2 3">
    <name type="scientific">Rhodonia placenta</name>
    <dbReference type="NCBI Taxonomy" id="104341"/>
    <lineage>
        <taxon>Eukaryota</taxon>
        <taxon>Fungi</taxon>
        <taxon>Dikarya</taxon>
        <taxon>Basidiomycota</taxon>
        <taxon>Agaricomycotina</taxon>
        <taxon>Agaricomycetes</taxon>
        <taxon>Polyporales</taxon>
        <taxon>Adustoporiaceae</taxon>
        <taxon>Rhodonia</taxon>
    </lineage>
</organism>
<evidence type="ECO:0000256" key="1">
    <source>
        <dbReference type="SAM" id="MobiDB-lite"/>
    </source>
</evidence>
<dbReference type="AlphaFoldDB" id="A0A8H7P486"/>